<feature type="chain" id="PRO_5018376265" description="Phospholipase B-like" evidence="7">
    <location>
        <begin position="20"/>
        <end position="533"/>
    </location>
</feature>
<evidence type="ECO:0000256" key="4">
    <source>
        <dbReference type="ARBA" id="ARBA00022963"/>
    </source>
</evidence>
<dbReference type="EMBL" id="NCKU01000105">
    <property type="protein sequence ID" value="RWS17237.1"/>
    <property type="molecule type" value="Genomic_DNA"/>
</dbReference>
<dbReference type="GO" id="GO:0005576">
    <property type="term" value="C:extracellular region"/>
    <property type="evidence" value="ECO:0007669"/>
    <property type="project" value="TreeGrafter"/>
</dbReference>
<keyword evidence="4 7" id="KW-0442">Lipid degradation</keyword>
<dbReference type="EC" id="3.1.1.-" evidence="7"/>
<evidence type="ECO:0000256" key="3">
    <source>
        <dbReference type="ARBA" id="ARBA00022801"/>
    </source>
</evidence>
<evidence type="ECO:0000256" key="1">
    <source>
        <dbReference type="ARBA" id="ARBA00007835"/>
    </source>
</evidence>
<reference evidence="8 9" key="1">
    <citation type="journal article" date="2018" name="Gigascience">
        <title>Genomes of trombidid mites reveal novel predicted allergens and laterally-transferred genes associated with secondary metabolism.</title>
        <authorList>
            <person name="Dong X."/>
            <person name="Chaisiri K."/>
            <person name="Xia D."/>
            <person name="Armstrong S.D."/>
            <person name="Fang Y."/>
            <person name="Donnelly M.J."/>
            <person name="Kadowaki T."/>
            <person name="McGarry J.W."/>
            <person name="Darby A.C."/>
            <person name="Makepeace B.L."/>
        </authorList>
    </citation>
    <scope>NUCLEOTIDE SEQUENCE [LARGE SCALE GENOMIC DNA]</scope>
    <source>
        <strain evidence="8">UoL-WK</strain>
    </source>
</reference>
<gene>
    <name evidence="8" type="ORF">B4U79_00816</name>
</gene>
<keyword evidence="5 7" id="KW-0443">Lipid metabolism</keyword>
<evidence type="ECO:0000256" key="5">
    <source>
        <dbReference type="ARBA" id="ARBA00023098"/>
    </source>
</evidence>
<protein>
    <recommendedName>
        <fullName evidence="7">Phospholipase B-like</fullName>
        <ecNumber evidence="7">3.1.1.-</ecNumber>
    </recommendedName>
</protein>
<dbReference type="PANTHER" id="PTHR12370">
    <property type="entry name" value="PHOSPHOLIPASE B-RELATED"/>
    <property type="match status" value="1"/>
</dbReference>
<evidence type="ECO:0000256" key="2">
    <source>
        <dbReference type="ARBA" id="ARBA00022729"/>
    </source>
</evidence>
<comment type="caution">
    <text evidence="8">The sequence shown here is derived from an EMBL/GenBank/DDBJ whole genome shotgun (WGS) entry which is preliminary data.</text>
</comment>
<dbReference type="Gene3D" id="3.60.60.30">
    <property type="match status" value="1"/>
</dbReference>
<comment type="function">
    <text evidence="7">Putative phospholipase.</text>
</comment>
<keyword evidence="2 7" id="KW-0732">Signal</keyword>
<dbReference type="Proteomes" id="UP000285301">
    <property type="component" value="Unassembled WGS sequence"/>
</dbReference>
<dbReference type="InterPro" id="IPR007000">
    <property type="entry name" value="PLipase_B-like"/>
</dbReference>
<name>A0A3S3P8I3_9ACAR</name>
<dbReference type="Pfam" id="PF04916">
    <property type="entry name" value="Phospholip_B"/>
    <property type="match status" value="2"/>
</dbReference>
<comment type="similarity">
    <text evidence="1 7">Belongs to the phospholipase B-like family.</text>
</comment>
<sequence length="533" mass="60831">MRFDALIILLFICSHRCLCEQRVDAKFDSERNLVYLTDHQQTALSQDVIATGFYENSINETGWSLLEVTTSPNASDSLQAYAAGLVEGSLTRELIEMHWQNTIGNYCHNQQDYCYKLDKFLKRNFKFISKKVDEQRTRSAYWHQVGLVLEQLAGLEDGLSQQTISAAQKYLPAILNVTSRVKKVTGAGSCSGLIKVLANNSDLFVSQDTWNDYQSMLRILKKFKLHLHRIASPNSKLIPGNTASFSSYPGSLQSGDDFYVLSSGLVTLETTIGNGNRSLYKNIKADRIVFEWIRSIVANRLANSGKEWAEIFSEYNSGTYNNQWMIVDYKLFKPNEPLKDNLLIVLEQIPTLIKYADLTEVLRQQTYWPSYNTPYFEEVFNLSGSQEMVKKYGDWFTYDKTPRALIFKRDQANVTDVPSMIKLMRYNNYKHDPLSRCDCVPPYSAENAIAARSDLNPKDGKYPFEALGHRPHGATDMKLTTNQLRKSLKFIAFGGPPYDDVPAFVWSKSDFNSLSHIGHPDKWTFKPIVTPFD</sequence>
<dbReference type="PANTHER" id="PTHR12370:SF3">
    <property type="entry name" value="PHOSPHOLIPASE B-LIKE 2-RELATED"/>
    <property type="match status" value="1"/>
</dbReference>
<proteinExistence type="inferred from homology"/>
<dbReference type="AlphaFoldDB" id="A0A3S3P8I3"/>
<organism evidence="8 9">
    <name type="scientific">Dinothrombium tinctorium</name>
    <dbReference type="NCBI Taxonomy" id="1965070"/>
    <lineage>
        <taxon>Eukaryota</taxon>
        <taxon>Metazoa</taxon>
        <taxon>Ecdysozoa</taxon>
        <taxon>Arthropoda</taxon>
        <taxon>Chelicerata</taxon>
        <taxon>Arachnida</taxon>
        <taxon>Acari</taxon>
        <taxon>Acariformes</taxon>
        <taxon>Trombidiformes</taxon>
        <taxon>Prostigmata</taxon>
        <taxon>Anystina</taxon>
        <taxon>Parasitengona</taxon>
        <taxon>Trombidioidea</taxon>
        <taxon>Trombidiidae</taxon>
        <taxon>Dinothrombium</taxon>
    </lineage>
</organism>
<evidence type="ECO:0000256" key="6">
    <source>
        <dbReference type="ARBA" id="ARBA00023180"/>
    </source>
</evidence>
<feature type="signal peptide" evidence="7">
    <location>
        <begin position="1"/>
        <end position="19"/>
    </location>
</feature>
<evidence type="ECO:0000256" key="7">
    <source>
        <dbReference type="RuleBase" id="RU364138"/>
    </source>
</evidence>
<evidence type="ECO:0000313" key="9">
    <source>
        <dbReference type="Proteomes" id="UP000285301"/>
    </source>
</evidence>
<evidence type="ECO:0000313" key="8">
    <source>
        <dbReference type="EMBL" id="RWS17237.1"/>
    </source>
</evidence>
<keyword evidence="6" id="KW-0325">Glycoprotein</keyword>
<dbReference type="GO" id="GO:0004620">
    <property type="term" value="F:phospholipase activity"/>
    <property type="evidence" value="ECO:0007669"/>
    <property type="project" value="InterPro"/>
</dbReference>
<keyword evidence="3 7" id="KW-0378">Hydrolase</keyword>
<dbReference type="OrthoDB" id="443524at2759"/>
<accession>A0A3S3P8I3</accession>
<dbReference type="GO" id="GO:0009395">
    <property type="term" value="P:phospholipid catabolic process"/>
    <property type="evidence" value="ECO:0007669"/>
    <property type="project" value="TreeGrafter"/>
</dbReference>
<keyword evidence="9" id="KW-1185">Reference proteome</keyword>